<organism evidence="2 3">
    <name type="scientific">Gossypium barbadense</name>
    <name type="common">Sea Island cotton</name>
    <name type="synonym">Hibiscus barbadensis</name>
    <dbReference type="NCBI Taxonomy" id="3634"/>
    <lineage>
        <taxon>Eukaryota</taxon>
        <taxon>Viridiplantae</taxon>
        <taxon>Streptophyta</taxon>
        <taxon>Embryophyta</taxon>
        <taxon>Tracheophyta</taxon>
        <taxon>Spermatophyta</taxon>
        <taxon>Magnoliopsida</taxon>
        <taxon>eudicotyledons</taxon>
        <taxon>Gunneridae</taxon>
        <taxon>Pentapetalae</taxon>
        <taxon>rosids</taxon>
        <taxon>malvids</taxon>
        <taxon>Malvales</taxon>
        <taxon>Malvaceae</taxon>
        <taxon>Malvoideae</taxon>
        <taxon>Gossypium</taxon>
    </lineage>
</organism>
<protein>
    <submittedName>
        <fullName evidence="2">Uncharacterized protein</fullName>
    </submittedName>
</protein>
<gene>
    <name evidence="2" type="ORF">GOBAR_AA13569</name>
</gene>
<feature type="compositionally biased region" description="Polar residues" evidence="1">
    <location>
        <begin position="309"/>
        <end position="326"/>
    </location>
</feature>
<dbReference type="Proteomes" id="UP000239757">
    <property type="component" value="Unassembled WGS sequence"/>
</dbReference>
<evidence type="ECO:0000256" key="1">
    <source>
        <dbReference type="SAM" id="MobiDB-lite"/>
    </source>
</evidence>
<accession>A0A2P5XUU6</accession>
<proteinExistence type="predicted"/>
<evidence type="ECO:0000313" key="3">
    <source>
        <dbReference type="Proteomes" id="UP000239757"/>
    </source>
</evidence>
<evidence type="ECO:0000313" key="2">
    <source>
        <dbReference type="EMBL" id="PPS07066.1"/>
    </source>
</evidence>
<sequence length="440" mass="48654">MGWSSFLVQDITLGYHEADNEQVLFYSTIGYKNDLQPYSYLVDIEPFENKEKRLDLVGLKAEGKSERSIARASVMESNLPELVVCYKESTYHVVKDICIDDGVLTKDKFLFDSGANEKFLPSEMDLEAQLVKENLKAHPEGNQSGKDIDDKCSTKKKLDADTCIQDVSLLEESESNKGIPYQCDSKDLILSREMKEDAVKMITEDVSKKLYTLGLGELLLMSEMSTVKAEIVCSDCRSDGTQQQNFQNSSEKEATVMPALVSPVEESNNGNEEAILSAPALVSAAEESEHGKWEATLISPVLASASEESTGSRIVNEVSDSTAQTSSKDRCCHNLDLEPLASGSTPKVEDPADQLLSSNLQRGYGECSFSAAGLITYSGPIAYSGSLSHRSDSSTTSTRSFAFPILQSEWNSSPVRMAKAERRHYRKHRGWRQGFLCCRF</sequence>
<dbReference type="InterPro" id="IPR040378">
    <property type="entry name" value="BASL"/>
</dbReference>
<dbReference type="EMBL" id="KZ664186">
    <property type="protein sequence ID" value="PPS07066.1"/>
    <property type="molecule type" value="Genomic_DNA"/>
</dbReference>
<dbReference type="PANTHER" id="PTHR33914">
    <property type="entry name" value="18S PRE-RIBOSOMAL ASSEMBLY PROTEIN GAR2-LIKE PROTEIN"/>
    <property type="match status" value="1"/>
</dbReference>
<dbReference type="AlphaFoldDB" id="A0A2P5XUU6"/>
<reference evidence="2 3" key="1">
    <citation type="submission" date="2015-01" db="EMBL/GenBank/DDBJ databases">
        <title>Genome of allotetraploid Gossypium barbadense reveals genomic plasticity and fiber elongation in cotton evolution.</title>
        <authorList>
            <person name="Chen X."/>
            <person name="Liu X."/>
            <person name="Zhao B."/>
            <person name="Zheng H."/>
            <person name="Hu Y."/>
            <person name="Lu G."/>
            <person name="Yang C."/>
            <person name="Chen J."/>
            <person name="Shan C."/>
            <person name="Zhang L."/>
            <person name="Zhou Y."/>
            <person name="Wang L."/>
            <person name="Guo W."/>
            <person name="Bai Y."/>
            <person name="Ruan J."/>
            <person name="Shangguan X."/>
            <person name="Mao Y."/>
            <person name="Jiang J."/>
            <person name="Zhu Y."/>
            <person name="Lei J."/>
            <person name="Kang H."/>
            <person name="Chen S."/>
            <person name="He X."/>
            <person name="Wang R."/>
            <person name="Wang Y."/>
            <person name="Chen J."/>
            <person name="Wang L."/>
            <person name="Yu S."/>
            <person name="Wang B."/>
            <person name="Wei J."/>
            <person name="Song S."/>
            <person name="Lu X."/>
            <person name="Gao Z."/>
            <person name="Gu W."/>
            <person name="Deng X."/>
            <person name="Ma D."/>
            <person name="Wang S."/>
            <person name="Liang W."/>
            <person name="Fang L."/>
            <person name="Cai C."/>
            <person name="Zhu X."/>
            <person name="Zhou B."/>
            <person name="Zhang Y."/>
            <person name="Chen Z."/>
            <person name="Xu S."/>
            <person name="Zhu R."/>
            <person name="Wang S."/>
            <person name="Zhang T."/>
            <person name="Zhao G."/>
        </authorList>
    </citation>
    <scope>NUCLEOTIDE SEQUENCE [LARGE SCALE GENOMIC DNA]</scope>
    <source>
        <strain evidence="3">cv. Xinhai21</strain>
        <tissue evidence="2">Leaf</tissue>
    </source>
</reference>
<dbReference type="OrthoDB" id="1911032at2759"/>
<dbReference type="PANTHER" id="PTHR33914:SF2">
    <property type="entry name" value="OS02G0582100 PROTEIN"/>
    <property type="match status" value="1"/>
</dbReference>
<name>A0A2P5XUU6_GOSBA</name>
<dbReference type="GO" id="GO:0009786">
    <property type="term" value="P:regulation of asymmetric cell division"/>
    <property type="evidence" value="ECO:0007669"/>
    <property type="project" value="InterPro"/>
</dbReference>
<feature type="region of interest" description="Disordered" evidence="1">
    <location>
        <begin position="309"/>
        <end position="329"/>
    </location>
</feature>